<dbReference type="Gene3D" id="1.10.167.10">
    <property type="entry name" value="Regulator of G-protein Signalling 4, domain 2"/>
    <property type="match status" value="1"/>
</dbReference>
<proteinExistence type="predicted"/>
<feature type="transmembrane region" description="Helical" evidence="1">
    <location>
        <begin position="393"/>
        <end position="415"/>
    </location>
</feature>
<keyword evidence="1" id="KW-1133">Transmembrane helix</keyword>
<feature type="transmembrane region" description="Helical" evidence="1">
    <location>
        <begin position="468"/>
        <end position="492"/>
    </location>
</feature>
<name>D2VAS7_NAEGR</name>
<keyword evidence="4" id="KW-1185">Reference proteome</keyword>
<dbReference type="RefSeq" id="XP_002678746.1">
    <property type="nucleotide sequence ID" value="XM_002678700.1"/>
</dbReference>
<dbReference type="KEGG" id="ngr:NAEGRDRAFT_48032"/>
<dbReference type="EMBL" id="GG738860">
    <property type="protein sequence ID" value="EFC46002.1"/>
    <property type="molecule type" value="Genomic_DNA"/>
</dbReference>
<reference evidence="3 4" key="1">
    <citation type="journal article" date="2010" name="Cell">
        <title>The genome of Naegleria gruberi illuminates early eukaryotic versatility.</title>
        <authorList>
            <person name="Fritz-Laylin L.K."/>
            <person name="Prochnik S.E."/>
            <person name="Ginger M.L."/>
            <person name="Dacks J.B."/>
            <person name="Carpenter M.L."/>
            <person name="Field M.C."/>
            <person name="Kuo A."/>
            <person name="Paredez A."/>
            <person name="Chapman J."/>
            <person name="Pham J."/>
            <person name="Shu S."/>
            <person name="Neupane R."/>
            <person name="Cipriano M."/>
            <person name="Mancuso J."/>
            <person name="Tu H."/>
            <person name="Salamov A."/>
            <person name="Lindquist E."/>
            <person name="Shapiro H."/>
            <person name="Lucas S."/>
            <person name="Grigoriev I.V."/>
            <person name="Cande W.Z."/>
            <person name="Fulton C."/>
            <person name="Rokhsar D.S."/>
            <person name="Dawson S.C."/>
        </authorList>
    </citation>
    <scope>NUCLEOTIDE SEQUENCE [LARGE SCALE GENOMIC DNA]</scope>
    <source>
        <strain evidence="3 4">NEG-M</strain>
    </source>
</reference>
<dbReference type="Pfam" id="PF00615">
    <property type="entry name" value="RGS"/>
    <property type="match status" value="1"/>
</dbReference>
<dbReference type="OrthoDB" id="10651006at2759"/>
<dbReference type="SUPFAM" id="SSF48097">
    <property type="entry name" value="Regulator of G-protein signaling, RGS"/>
    <property type="match status" value="1"/>
</dbReference>
<feature type="transmembrane region" description="Helical" evidence="1">
    <location>
        <begin position="348"/>
        <end position="373"/>
    </location>
</feature>
<dbReference type="InParanoid" id="D2VAS7"/>
<dbReference type="VEuPathDB" id="AmoebaDB:NAEGRDRAFT_48032"/>
<organism evidence="4">
    <name type="scientific">Naegleria gruberi</name>
    <name type="common">Amoeba</name>
    <dbReference type="NCBI Taxonomy" id="5762"/>
    <lineage>
        <taxon>Eukaryota</taxon>
        <taxon>Discoba</taxon>
        <taxon>Heterolobosea</taxon>
        <taxon>Tetramitia</taxon>
        <taxon>Eutetramitia</taxon>
        <taxon>Vahlkampfiidae</taxon>
        <taxon>Naegleria</taxon>
    </lineage>
</organism>
<sequence length="663" mass="76785">MIAFCVNKQGSECSTIKYLNGRKVMVHRDLSDLFQFQLDRYNEIHQETIIPIVTLVTSIYVDAFFGHPALNFDSFVVPLSTLQDVLLRMPSLENSERLLLWSDLNFIDEMSMPIQVGTLNETSKFALIEDTISTEYFGPLLEKSKRKTTIGYRTFNELILSNRFGLGKLDLLKQTFIKRLFNGCDLKIEEVETSNFTIIKQFESVKNLSMNNLIDLNVLYCFEKSTLSFYSCNDGVPGTVIAYEIEKLLQITFGCLQLLLLAATFNTKSIKRRLLVPYLIPLCLIVASIFFSIFMQQVSNTLRSIVTIGITAFVIGIYGSTLVRFYYLRYLYRFLSNSTDKQVKIHRILSSEWFGVLATLVCAILHVLFWLAILIPYAVVNVYESNVLFGVNVIYLLQGIIGCILGIVFMSIDIFNNRKLIKEKGLLHFFTFEDPYFLRLDIISFFIILTSLILIIIFNLIGQEWADYCLGICSFISFIFIYCLGGMTAILIECWKFLKRKRRPIESTSQKIQTDIELHLKDQHFVELFKSFCEKEFSLENFLLYEHISQLRTSTLSSSDNRSTNSMNSSSLDRYISAEQFYQLWTLFFKPLAKYEVNLPGKVKKQIEIIYHSRDGTPLETFENIVLTELLFNLKDTYSRLVETSEFSRWQLVNTIQTQQNIK</sequence>
<dbReference type="InterPro" id="IPR036305">
    <property type="entry name" value="RGS_sf"/>
</dbReference>
<evidence type="ECO:0000313" key="3">
    <source>
        <dbReference type="EMBL" id="EFC46002.1"/>
    </source>
</evidence>
<feature type="transmembrane region" description="Helical" evidence="1">
    <location>
        <begin position="304"/>
        <end position="327"/>
    </location>
</feature>
<dbReference type="Proteomes" id="UP000006671">
    <property type="component" value="Unassembled WGS sequence"/>
</dbReference>
<dbReference type="GeneID" id="8859195"/>
<keyword evidence="1" id="KW-0472">Membrane</keyword>
<dbReference type="OMA" id="TEWMEYM"/>
<dbReference type="PROSITE" id="PS50132">
    <property type="entry name" value="RGS"/>
    <property type="match status" value="1"/>
</dbReference>
<dbReference type="InterPro" id="IPR044926">
    <property type="entry name" value="RGS_subdomain_2"/>
</dbReference>
<evidence type="ECO:0000259" key="2">
    <source>
        <dbReference type="PROSITE" id="PS50132"/>
    </source>
</evidence>
<evidence type="ECO:0000313" key="4">
    <source>
        <dbReference type="Proteomes" id="UP000006671"/>
    </source>
</evidence>
<accession>D2VAS7</accession>
<dbReference type="InterPro" id="IPR016137">
    <property type="entry name" value="RGS"/>
</dbReference>
<protein>
    <submittedName>
        <fullName evidence="3">Predicted protein</fullName>
    </submittedName>
</protein>
<dbReference type="AlphaFoldDB" id="D2VAS7"/>
<keyword evidence="1" id="KW-0812">Transmembrane</keyword>
<feature type="domain" description="RGS" evidence="2">
    <location>
        <begin position="515"/>
        <end position="651"/>
    </location>
</feature>
<evidence type="ECO:0000256" key="1">
    <source>
        <dbReference type="SAM" id="Phobius"/>
    </source>
</evidence>
<feature type="transmembrane region" description="Helical" evidence="1">
    <location>
        <begin position="436"/>
        <end position="462"/>
    </location>
</feature>
<feature type="transmembrane region" description="Helical" evidence="1">
    <location>
        <begin position="278"/>
        <end position="298"/>
    </location>
</feature>
<gene>
    <name evidence="3" type="ORF">NAEGRDRAFT_48032</name>
</gene>